<dbReference type="EMBL" id="BAAAUG010000280">
    <property type="protein sequence ID" value="GAA3155641.1"/>
    <property type="molecule type" value="Genomic_DNA"/>
</dbReference>
<evidence type="ECO:0000259" key="5">
    <source>
        <dbReference type="Pfam" id="PF08541"/>
    </source>
</evidence>
<proteinExistence type="predicted"/>
<dbReference type="PANTHER" id="PTHR34069:SF2">
    <property type="entry name" value="BETA-KETOACYL-[ACYL-CARRIER-PROTEIN] SYNTHASE III"/>
    <property type="match status" value="1"/>
</dbReference>
<evidence type="ECO:0000256" key="3">
    <source>
        <dbReference type="ARBA" id="ARBA00023315"/>
    </source>
</evidence>
<dbReference type="InterPro" id="IPR013747">
    <property type="entry name" value="ACP_syn_III_C"/>
</dbReference>
<organism evidence="7 8">
    <name type="scientific">Streptomyces rectiviolaceus</name>
    <dbReference type="NCBI Taxonomy" id="332591"/>
    <lineage>
        <taxon>Bacteria</taxon>
        <taxon>Bacillati</taxon>
        <taxon>Actinomycetota</taxon>
        <taxon>Actinomycetes</taxon>
        <taxon>Kitasatosporales</taxon>
        <taxon>Streptomycetaceae</taxon>
        <taxon>Streptomyces</taxon>
    </lineage>
</organism>
<evidence type="ECO:0000256" key="4">
    <source>
        <dbReference type="SAM" id="MobiDB-lite"/>
    </source>
</evidence>
<dbReference type="Proteomes" id="UP001501637">
    <property type="component" value="Unassembled WGS sequence"/>
</dbReference>
<sequence length="293" mass="30172">MFVGWGSRHAQIRSVAGYHPHRAVIPSALTGAYAAGGEQTRQRTALTVRPPPRTEESLESMGARAARDAAARIGVDTDDVDCVLVASLSKRDEQQKLAHAVADRLDGTPRAALDVNAASGGFCSALELGRCLVSAGTYDRVLVVGTERTHDSGLVEAGDPTGPHRAAGAGAVLLEAGDEPGISTPAWGSGAAPAQVARTAVQRAGLRMQGVRAFVSHRHPDERIRQDAAIVLSLARDVIVAHDACLSGSPSAASIPAAIATLLAEFPALSGEPALLVGFGAELSLAAQVVRLP</sequence>
<dbReference type="Pfam" id="PF08545">
    <property type="entry name" value="ACP_syn_III"/>
    <property type="match status" value="1"/>
</dbReference>
<accession>A0ABP6NSE9</accession>
<dbReference type="InterPro" id="IPR013751">
    <property type="entry name" value="ACP_syn_III_N"/>
</dbReference>
<keyword evidence="2" id="KW-0808">Transferase</keyword>
<comment type="caution">
    <text evidence="7">The sequence shown here is derived from an EMBL/GenBank/DDBJ whole genome shotgun (WGS) entry which is preliminary data.</text>
</comment>
<keyword evidence="8" id="KW-1185">Reference proteome</keyword>
<evidence type="ECO:0000313" key="8">
    <source>
        <dbReference type="Proteomes" id="UP001501637"/>
    </source>
</evidence>
<keyword evidence="3" id="KW-0012">Acyltransferase</keyword>
<dbReference type="Pfam" id="PF08541">
    <property type="entry name" value="ACP_syn_III_C"/>
    <property type="match status" value="1"/>
</dbReference>
<feature type="domain" description="Beta-ketoacyl-[acyl-carrier-protein] synthase III C-terminal" evidence="5">
    <location>
        <begin position="202"/>
        <end position="291"/>
    </location>
</feature>
<evidence type="ECO:0000259" key="6">
    <source>
        <dbReference type="Pfam" id="PF08545"/>
    </source>
</evidence>
<name>A0ABP6NSE9_9ACTN</name>
<dbReference type="SUPFAM" id="SSF53901">
    <property type="entry name" value="Thiolase-like"/>
    <property type="match status" value="2"/>
</dbReference>
<gene>
    <name evidence="7" type="ORF">GCM10010449_85110</name>
</gene>
<evidence type="ECO:0000313" key="7">
    <source>
        <dbReference type="EMBL" id="GAA3155641.1"/>
    </source>
</evidence>
<reference evidence="8" key="1">
    <citation type="journal article" date="2019" name="Int. J. Syst. Evol. Microbiol.">
        <title>The Global Catalogue of Microorganisms (GCM) 10K type strain sequencing project: providing services to taxonomists for standard genome sequencing and annotation.</title>
        <authorList>
            <consortium name="The Broad Institute Genomics Platform"/>
            <consortium name="The Broad Institute Genome Sequencing Center for Infectious Disease"/>
            <person name="Wu L."/>
            <person name="Ma J."/>
        </authorList>
    </citation>
    <scope>NUCLEOTIDE SEQUENCE [LARGE SCALE GENOMIC DNA]</scope>
    <source>
        <strain evidence="8">JCM 9092</strain>
    </source>
</reference>
<evidence type="ECO:0000256" key="2">
    <source>
        <dbReference type="ARBA" id="ARBA00022679"/>
    </source>
</evidence>
<feature type="region of interest" description="Disordered" evidence="4">
    <location>
        <begin position="36"/>
        <end position="61"/>
    </location>
</feature>
<dbReference type="PANTHER" id="PTHR34069">
    <property type="entry name" value="3-OXOACYL-[ACYL-CARRIER-PROTEIN] SYNTHASE 3"/>
    <property type="match status" value="1"/>
</dbReference>
<feature type="domain" description="Beta-ketoacyl-[acyl-carrier-protein] synthase III N-terminal" evidence="6">
    <location>
        <begin position="113"/>
        <end position="184"/>
    </location>
</feature>
<keyword evidence="1" id="KW-0963">Cytoplasm</keyword>
<evidence type="ECO:0000256" key="1">
    <source>
        <dbReference type="ARBA" id="ARBA00022490"/>
    </source>
</evidence>
<dbReference type="InterPro" id="IPR016039">
    <property type="entry name" value="Thiolase-like"/>
</dbReference>
<protein>
    <submittedName>
        <fullName evidence="7">Ketoacyl-ACP synthase III</fullName>
    </submittedName>
</protein>
<dbReference type="Gene3D" id="3.40.47.10">
    <property type="match status" value="2"/>
</dbReference>